<dbReference type="InterPro" id="IPR001611">
    <property type="entry name" value="Leu-rich_rpt"/>
</dbReference>
<dbReference type="EMBL" id="KK198762">
    <property type="protein sequence ID" value="KCW52377.1"/>
    <property type="molecule type" value="Genomic_DNA"/>
</dbReference>
<dbReference type="Gramene" id="KCW52377">
    <property type="protein sequence ID" value="KCW52377"/>
    <property type="gene ID" value="EUGRSUZ_J01785"/>
</dbReference>
<gene>
    <name evidence="10" type="ORF">EUGRSUZ_J01785</name>
</gene>
<evidence type="ECO:0000256" key="5">
    <source>
        <dbReference type="ARBA" id="ARBA00022729"/>
    </source>
</evidence>
<evidence type="ECO:0000256" key="4">
    <source>
        <dbReference type="ARBA" id="ARBA00022692"/>
    </source>
</evidence>
<dbReference type="AlphaFoldDB" id="A0A059AE62"/>
<evidence type="ECO:0000313" key="10">
    <source>
        <dbReference type="EMBL" id="KCW52377.1"/>
    </source>
</evidence>
<dbReference type="Gene3D" id="3.80.10.10">
    <property type="entry name" value="Ribonuclease Inhibitor"/>
    <property type="match status" value="2"/>
</dbReference>
<comment type="subcellular location">
    <subcellularLocation>
        <location evidence="1">Membrane</location>
        <topology evidence="1">Single-pass type I membrane protein</topology>
    </subcellularLocation>
</comment>
<evidence type="ECO:0008006" key="11">
    <source>
        <dbReference type="Google" id="ProtNLM"/>
    </source>
</evidence>
<comment type="similarity">
    <text evidence="2">Belongs to the RLP family.</text>
</comment>
<dbReference type="GO" id="GO:0016020">
    <property type="term" value="C:membrane"/>
    <property type="evidence" value="ECO:0007669"/>
    <property type="project" value="UniProtKB-SubCell"/>
</dbReference>
<dbReference type="STRING" id="71139.A0A059AE62"/>
<keyword evidence="3" id="KW-0433">Leucine-rich repeat</keyword>
<keyword evidence="7" id="KW-1133">Transmembrane helix</keyword>
<dbReference type="PANTHER" id="PTHR27008:SF499">
    <property type="entry name" value="OS06G0581500 PROTEIN"/>
    <property type="match status" value="1"/>
</dbReference>
<evidence type="ECO:0000256" key="6">
    <source>
        <dbReference type="ARBA" id="ARBA00022737"/>
    </source>
</evidence>
<dbReference type="Pfam" id="PF00560">
    <property type="entry name" value="LRR_1"/>
    <property type="match status" value="2"/>
</dbReference>
<organism evidence="10">
    <name type="scientific">Eucalyptus grandis</name>
    <name type="common">Flooded gum</name>
    <dbReference type="NCBI Taxonomy" id="71139"/>
    <lineage>
        <taxon>Eukaryota</taxon>
        <taxon>Viridiplantae</taxon>
        <taxon>Streptophyta</taxon>
        <taxon>Embryophyta</taxon>
        <taxon>Tracheophyta</taxon>
        <taxon>Spermatophyta</taxon>
        <taxon>Magnoliopsida</taxon>
        <taxon>eudicotyledons</taxon>
        <taxon>Gunneridae</taxon>
        <taxon>Pentapetalae</taxon>
        <taxon>rosids</taxon>
        <taxon>malvids</taxon>
        <taxon>Myrtales</taxon>
        <taxon>Myrtaceae</taxon>
        <taxon>Myrtoideae</taxon>
        <taxon>Eucalypteae</taxon>
        <taxon>Eucalyptus</taxon>
    </lineage>
</organism>
<accession>A0A059AE62</accession>
<evidence type="ECO:0000256" key="2">
    <source>
        <dbReference type="ARBA" id="ARBA00009592"/>
    </source>
</evidence>
<dbReference type="InParanoid" id="A0A059AE62"/>
<proteinExistence type="inferred from homology"/>
<dbReference type="SUPFAM" id="SSF52047">
    <property type="entry name" value="RNI-like"/>
    <property type="match status" value="1"/>
</dbReference>
<keyword evidence="8" id="KW-0472">Membrane</keyword>
<name>A0A059AE62_EUCGR</name>
<evidence type="ECO:0000256" key="1">
    <source>
        <dbReference type="ARBA" id="ARBA00004479"/>
    </source>
</evidence>
<dbReference type="OMA" id="NCSSMIN"/>
<dbReference type="SUPFAM" id="SSF52058">
    <property type="entry name" value="L domain-like"/>
    <property type="match status" value="1"/>
</dbReference>
<protein>
    <recommendedName>
        <fullName evidence="11">Leucine-rich repeat-containing N-terminal plant-type domain-containing protein</fullName>
    </recommendedName>
</protein>
<evidence type="ECO:0000256" key="9">
    <source>
        <dbReference type="ARBA" id="ARBA00023180"/>
    </source>
</evidence>
<keyword evidence="5" id="KW-0732">Signal</keyword>
<dbReference type="InterPro" id="IPR032675">
    <property type="entry name" value="LRR_dom_sf"/>
</dbReference>
<keyword evidence="4" id="KW-0812">Transmembrane</keyword>
<keyword evidence="9" id="KW-0325">Glycoprotein</keyword>
<evidence type="ECO:0000256" key="7">
    <source>
        <dbReference type="ARBA" id="ARBA00022989"/>
    </source>
</evidence>
<dbReference type="FunFam" id="3.80.10.10:FF:000041">
    <property type="entry name" value="LRR receptor-like serine/threonine-protein kinase ERECTA"/>
    <property type="match status" value="1"/>
</dbReference>
<keyword evidence="6" id="KW-0677">Repeat</keyword>
<sequence length="483" mass="53474">MGVRGNLSDSLRKLDQLRFLNLCHNILVSTLPESLLHLTNLQRHLPSLCVFNIHNKFFSGSLPVRICANSARIQVLNLAANYFSGVIQPGLSNCSSLQNLSLATNSLMGGISGDIFTLGDLVQLSLQENSSSGPLGHGMGNLMELVRLDMLTNGFSGSIPDLFQNMKKLQYFLAQSNGFTGSILSSLSNLPSLTFFNLRNNSLTGRIATNNFNSPVPEDLPNRRQLQNMNLARNKFTTPIPQSFKNFSSLFYLLISNSSLLNLLSALGILQQCKNLTVFALTRNYLDEELPGDLLDLSWNQSGGTIPSWIGDFQSLFHLDLSNNSFVGEIPKGITGLPALIHRNMSILETSHDFLFFRKRNMNSEVLQYEQFASFSSTVDLRGNSLNGSIWPNFGNLKDVLILIPNLYYNNLSGTLPSTLARLNFLSKFSVAYNYLSGPIPYGGQFPTFRKLRFEGIKLCGDLCSPCRESQSHPGSADHSQNH</sequence>
<evidence type="ECO:0000256" key="8">
    <source>
        <dbReference type="ARBA" id="ARBA00023136"/>
    </source>
</evidence>
<evidence type="ECO:0000256" key="3">
    <source>
        <dbReference type="ARBA" id="ARBA00022614"/>
    </source>
</evidence>
<dbReference type="InterPro" id="IPR051809">
    <property type="entry name" value="Plant_receptor-like_S/T_kinase"/>
</dbReference>
<dbReference type="PANTHER" id="PTHR27008">
    <property type="entry name" value="OS04G0122200 PROTEIN"/>
    <property type="match status" value="1"/>
</dbReference>
<reference evidence="10" key="1">
    <citation type="submission" date="2013-07" db="EMBL/GenBank/DDBJ databases">
        <title>The genome of Eucalyptus grandis.</title>
        <authorList>
            <person name="Schmutz J."/>
            <person name="Hayes R."/>
            <person name="Myburg A."/>
            <person name="Tuskan G."/>
            <person name="Grattapaglia D."/>
            <person name="Rokhsar D.S."/>
        </authorList>
    </citation>
    <scope>NUCLEOTIDE SEQUENCE</scope>
    <source>
        <tissue evidence="10">Leaf extractions</tissue>
    </source>
</reference>